<organism evidence="1 2">
    <name type="scientific">Trichonephila inaurata madagascariensis</name>
    <dbReference type="NCBI Taxonomy" id="2747483"/>
    <lineage>
        <taxon>Eukaryota</taxon>
        <taxon>Metazoa</taxon>
        <taxon>Ecdysozoa</taxon>
        <taxon>Arthropoda</taxon>
        <taxon>Chelicerata</taxon>
        <taxon>Arachnida</taxon>
        <taxon>Araneae</taxon>
        <taxon>Araneomorphae</taxon>
        <taxon>Entelegynae</taxon>
        <taxon>Araneoidea</taxon>
        <taxon>Nephilidae</taxon>
        <taxon>Trichonephila</taxon>
        <taxon>Trichonephila inaurata</taxon>
    </lineage>
</organism>
<dbReference type="AlphaFoldDB" id="A0A8X6M859"/>
<name>A0A8X6M859_9ARAC</name>
<accession>A0A8X6M859</accession>
<sequence>MEDSISNLLFTEDLVRCVLTERGIAWHSEMGIHHLRSEIQKSPFKSEVAKAVLEIWEKCFTDVWNCYLDLKEMSALKRNQFGYYAMKSAYLYFENGYSHGSFLGYCTMLIGVGYYSTHSEWSTAQQVNTNSKGVLECVCEILALVLTAVQLIGEFDRHGGWDGLLEVSKTFLENVEE</sequence>
<proteinExistence type="predicted"/>
<dbReference type="EMBL" id="BMAV01024171">
    <property type="protein sequence ID" value="GFS30628.1"/>
    <property type="molecule type" value="Genomic_DNA"/>
</dbReference>
<dbReference type="OrthoDB" id="6431069at2759"/>
<gene>
    <name evidence="1" type="primary">AVEN_95380_1</name>
    <name evidence="1" type="ORF">TNIN_355421</name>
</gene>
<evidence type="ECO:0000313" key="1">
    <source>
        <dbReference type="EMBL" id="GFS30628.1"/>
    </source>
</evidence>
<dbReference type="Proteomes" id="UP000886998">
    <property type="component" value="Unassembled WGS sequence"/>
</dbReference>
<evidence type="ECO:0000313" key="2">
    <source>
        <dbReference type="Proteomes" id="UP000886998"/>
    </source>
</evidence>
<comment type="caution">
    <text evidence="1">The sequence shown here is derived from an EMBL/GenBank/DDBJ whole genome shotgun (WGS) entry which is preliminary data.</text>
</comment>
<reference evidence="1" key="1">
    <citation type="submission" date="2020-08" db="EMBL/GenBank/DDBJ databases">
        <title>Multicomponent nature underlies the extraordinary mechanical properties of spider dragline silk.</title>
        <authorList>
            <person name="Kono N."/>
            <person name="Nakamura H."/>
            <person name="Mori M."/>
            <person name="Yoshida Y."/>
            <person name="Ohtoshi R."/>
            <person name="Malay A.D."/>
            <person name="Moran D.A.P."/>
            <person name="Tomita M."/>
            <person name="Numata K."/>
            <person name="Arakawa K."/>
        </authorList>
    </citation>
    <scope>NUCLEOTIDE SEQUENCE</scope>
</reference>
<protein>
    <submittedName>
        <fullName evidence="1">Uncharacterized protein</fullName>
    </submittedName>
</protein>
<keyword evidence="2" id="KW-1185">Reference proteome</keyword>